<dbReference type="RefSeq" id="WP_072744520.1">
    <property type="nucleotide sequence ID" value="NZ_FQXR01000008.1"/>
</dbReference>
<keyword evidence="5" id="KW-0175">Coiled coil</keyword>
<evidence type="ECO:0000256" key="5">
    <source>
        <dbReference type="HAMAP-Rule" id="MF_00844"/>
    </source>
</evidence>
<evidence type="ECO:0000256" key="1">
    <source>
        <dbReference type="ARBA" id="ARBA00022555"/>
    </source>
</evidence>
<sequence>MSFDGIVTRAVINELETSILGGKITKIYQQEKDEILIHIHNLGKNYKLILSASSNNPRIYLTNYSKKNPDTPPVFCMLLRKHLTNGIITEINQYELDRIVMIDIRCLDEMGEMSIKQLIIEIMGKHSNIILIDKLSSTIIDSIKRVPYDMSRVRQVLPGLKYEFPPSNDKINPIDINFDTFIKIYDEENKNTQIFKFLYTNFIGLSPLISREICYRAHIDERKSMDYLDVNEKEILFKAFKELMEDIKFKNFSPNIIFHNERNEIVDFHSMNISQYGDMNVEYNESMSFVLDKYYLQKDILDRISQKSLSIKKSIQTKLDRSINKLAKQKEELLEAKKREKYKIYGDLISANIYKISKRTNSIQLENFYTEDMEKVSVPLDVKLSPSQNAQHYYKKYAKLKNASKLLESQIPQTEEEIDYLENILISIENCTEIEELEEIKDELMSEGYIKSSYKNKKKNNNKISKPHHFLSSDNFHIYVGKNNKQNDHLTLKLADKEDLWFHTKNIPGSHVIIKTEQKKVPDTTLYEAALLAAFHSKGKNSQNVPVDYTYKKNVKKPKGSKPGMVIYENNNTIYVSPSTQEIFNIRKVDD</sequence>
<dbReference type="STRING" id="1123281.SAMN02745180_01860"/>
<evidence type="ECO:0000313" key="8">
    <source>
        <dbReference type="Proteomes" id="UP000184389"/>
    </source>
</evidence>
<organism evidence="7 8">
    <name type="scientific">Sporanaerobacter acetigenes DSM 13106</name>
    <dbReference type="NCBI Taxonomy" id="1123281"/>
    <lineage>
        <taxon>Bacteria</taxon>
        <taxon>Bacillati</taxon>
        <taxon>Bacillota</taxon>
        <taxon>Tissierellia</taxon>
        <taxon>Tissierellales</taxon>
        <taxon>Sporanaerobacteraceae</taxon>
        <taxon>Sporanaerobacter</taxon>
    </lineage>
</organism>
<dbReference type="InterPro" id="IPR010979">
    <property type="entry name" value="Ribosomal_uS13-like_H2TH"/>
</dbReference>
<dbReference type="GO" id="GO:1990112">
    <property type="term" value="C:RQC complex"/>
    <property type="evidence" value="ECO:0007669"/>
    <property type="project" value="TreeGrafter"/>
</dbReference>
<reference evidence="7 8" key="1">
    <citation type="submission" date="2016-11" db="EMBL/GenBank/DDBJ databases">
        <authorList>
            <person name="Jaros S."/>
            <person name="Januszkiewicz K."/>
            <person name="Wedrychowicz H."/>
        </authorList>
    </citation>
    <scope>NUCLEOTIDE SEQUENCE [LARGE SCALE GENOMIC DNA]</scope>
    <source>
        <strain evidence="7 8">DSM 13106</strain>
    </source>
</reference>
<dbReference type="PANTHER" id="PTHR15239:SF6">
    <property type="entry name" value="RIBOSOME QUALITY CONTROL COMPLEX SUBUNIT NEMF"/>
    <property type="match status" value="1"/>
</dbReference>
<protein>
    <recommendedName>
        <fullName evidence="5">Rqc2 homolog RqcH</fullName>
        <shortName evidence="5">RqcH</shortName>
    </recommendedName>
</protein>
<evidence type="ECO:0000259" key="6">
    <source>
        <dbReference type="Pfam" id="PF05670"/>
    </source>
</evidence>
<evidence type="ECO:0000256" key="3">
    <source>
        <dbReference type="ARBA" id="ARBA00022884"/>
    </source>
</evidence>
<evidence type="ECO:0000256" key="2">
    <source>
        <dbReference type="ARBA" id="ARBA00022730"/>
    </source>
</evidence>
<name>A0A1M5XWV1_9FIRM</name>
<keyword evidence="1 5" id="KW-0820">tRNA-binding</keyword>
<dbReference type="SUPFAM" id="SSF46946">
    <property type="entry name" value="S13-like H2TH domain"/>
    <property type="match status" value="1"/>
</dbReference>
<comment type="similarity">
    <text evidence="5">Belongs to the NEMF family.</text>
</comment>
<dbReference type="OrthoDB" id="9766163at2"/>
<keyword evidence="2 5" id="KW-0699">rRNA-binding</keyword>
<keyword evidence="8" id="KW-1185">Reference proteome</keyword>
<dbReference type="Proteomes" id="UP000184389">
    <property type="component" value="Unassembled WGS sequence"/>
</dbReference>
<dbReference type="AlphaFoldDB" id="A0A1M5XWV1"/>
<evidence type="ECO:0000256" key="4">
    <source>
        <dbReference type="ARBA" id="ARBA00022917"/>
    </source>
</evidence>
<dbReference type="Gene3D" id="1.10.8.50">
    <property type="match status" value="1"/>
</dbReference>
<dbReference type="Pfam" id="PF05670">
    <property type="entry name" value="NFACT-R_1"/>
    <property type="match status" value="1"/>
</dbReference>
<proteinExistence type="inferred from homology"/>
<dbReference type="FunFam" id="2.30.310.10:FF:000004">
    <property type="entry name" value="Fibronectin-binding protein A"/>
    <property type="match status" value="1"/>
</dbReference>
<feature type="coiled-coil region" evidence="5">
    <location>
        <begin position="312"/>
        <end position="343"/>
    </location>
</feature>
<dbReference type="Pfam" id="PF05833">
    <property type="entry name" value="NFACT_N"/>
    <property type="match status" value="1"/>
</dbReference>
<dbReference type="GO" id="GO:0072344">
    <property type="term" value="P:rescue of stalled ribosome"/>
    <property type="evidence" value="ECO:0007669"/>
    <property type="project" value="UniProtKB-UniRule"/>
</dbReference>
<comment type="subunit">
    <text evidence="5">Associates with stalled 50S ribosomal subunits. Binds to RqcP.</text>
</comment>
<keyword evidence="4 5" id="KW-0648">Protein biosynthesis</keyword>
<dbReference type="PANTHER" id="PTHR15239">
    <property type="entry name" value="NUCLEAR EXPORT MEDIATOR FACTOR NEMF"/>
    <property type="match status" value="1"/>
</dbReference>
<dbReference type="GO" id="GO:0043023">
    <property type="term" value="F:ribosomal large subunit binding"/>
    <property type="evidence" value="ECO:0007669"/>
    <property type="project" value="UniProtKB-UniRule"/>
</dbReference>
<keyword evidence="3 5" id="KW-0694">RNA-binding</keyword>
<comment type="function">
    <text evidence="5">Key component of the ribosome quality control system (RQC), a ribosome-associated complex that mediates the extraction of incompletely synthesized nascent chains from stalled ribosomes and their subsequent degradation. RqcH recruits Ala-charged tRNA, and with RqcP directs the elongation of stalled nascent chains on 50S ribosomal subunits, leading to non-templated C-terminal alanine extensions (Ala tail). The Ala tail promotes nascent chain degradation. May add between 1 and at least 8 Ala residues. Binds to stalled 50S ribosomal subunits.</text>
</comment>
<accession>A0A1M5XWV1</accession>
<dbReference type="HAMAP" id="MF_00844_B">
    <property type="entry name" value="RqcH_B"/>
    <property type="match status" value="1"/>
</dbReference>
<dbReference type="Gene3D" id="2.30.310.10">
    <property type="entry name" value="ibrinogen binding protein from staphylococcus aureus domain"/>
    <property type="match status" value="1"/>
</dbReference>
<dbReference type="InterPro" id="IPR008532">
    <property type="entry name" value="NFACT_RNA-bd"/>
</dbReference>
<dbReference type="InterPro" id="IPR043682">
    <property type="entry name" value="RqcH_bacterial"/>
</dbReference>
<evidence type="ECO:0000313" key="7">
    <source>
        <dbReference type="EMBL" id="SHI04044.1"/>
    </source>
</evidence>
<feature type="domain" description="NFACT RNA-binding" evidence="6">
    <location>
        <begin position="466"/>
        <end position="560"/>
    </location>
</feature>
<dbReference type="EMBL" id="FQXR01000008">
    <property type="protein sequence ID" value="SHI04044.1"/>
    <property type="molecule type" value="Genomic_DNA"/>
</dbReference>
<gene>
    <name evidence="5" type="primary">rqcH</name>
    <name evidence="7" type="ORF">SAMN02745180_01860</name>
</gene>
<dbReference type="GO" id="GO:0019843">
    <property type="term" value="F:rRNA binding"/>
    <property type="evidence" value="ECO:0007669"/>
    <property type="project" value="UniProtKB-UniRule"/>
</dbReference>
<dbReference type="InterPro" id="IPR051608">
    <property type="entry name" value="RQC_Subunit_NEMF"/>
</dbReference>
<dbReference type="GO" id="GO:0000049">
    <property type="term" value="F:tRNA binding"/>
    <property type="evidence" value="ECO:0007669"/>
    <property type="project" value="UniProtKB-UniRule"/>
</dbReference>